<evidence type="ECO:0000313" key="2">
    <source>
        <dbReference type="Proteomes" id="UP000033551"/>
    </source>
</evidence>
<reference evidence="1 2" key="1">
    <citation type="submission" date="2015-02" db="EMBL/GenBank/DDBJ databases">
        <authorList>
            <person name="Ju K.-S."/>
            <person name="Doroghazi J.R."/>
            <person name="Metcalf W."/>
        </authorList>
    </citation>
    <scope>NUCLEOTIDE SEQUENCE [LARGE SCALE GENOMIC DNA]</scope>
    <source>
        <strain evidence="1 2">NRRL ISP-5550</strain>
    </source>
</reference>
<name>A0A0F4JTJ6_9ACTN</name>
<proteinExistence type="predicted"/>
<protein>
    <submittedName>
        <fullName evidence="1">Uncharacterized protein</fullName>
    </submittedName>
</protein>
<gene>
    <name evidence="1" type="ORF">VR44_06430</name>
</gene>
<keyword evidence="2" id="KW-1185">Reference proteome</keyword>
<sequence>MTEKPPIRPKGAGIEPHDEMCERCGWTYSMACPECPGCGCYTGKCSGWRHGEYGGQDDDAEPYDCGDDECEGCDDCSPYGLAYGQVGW</sequence>
<comment type="caution">
    <text evidence="1">The sequence shown here is derived from an EMBL/GenBank/DDBJ whole genome shotgun (WGS) entry which is preliminary data.</text>
</comment>
<dbReference type="Proteomes" id="UP000033551">
    <property type="component" value="Unassembled WGS sequence"/>
</dbReference>
<dbReference type="PATRIC" id="fig|68223.7.peg.3198"/>
<dbReference type="AlphaFoldDB" id="A0A0F4JTJ6"/>
<organism evidence="1 2">
    <name type="scientific">Streptomyces katrae</name>
    <dbReference type="NCBI Taxonomy" id="68223"/>
    <lineage>
        <taxon>Bacteria</taxon>
        <taxon>Bacillati</taxon>
        <taxon>Actinomycetota</taxon>
        <taxon>Actinomycetes</taxon>
        <taxon>Kitasatosporales</taxon>
        <taxon>Streptomycetaceae</taxon>
        <taxon>Streptomyces</taxon>
    </lineage>
</organism>
<accession>A0A0F4JTJ6</accession>
<dbReference type="EMBL" id="JZWV01000118">
    <property type="protein sequence ID" value="KJY37154.1"/>
    <property type="molecule type" value="Genomic_DNA"/>
</dbReference>
<evidence type="ECO:0000313" key="1">
    <source>
        <dbReference type="EMBL" id="KJY37154.1"/>
    </source>
</evidence>